<evidence type="ECO:0000256" key="1">
    <source>
        <dbReference type="SAM" id="Phobius"/>
    </source>
</evidence>
<evidence type="ECO:0000313" key="2">
    <source>
        <dbReference type="EMBL" id="MBB2144444.1"/>
    </source>
</evidence>
<dbReference type="InterPro" id="IPR021354">
    <property type="entry name" value="DUF2975"/>
</dbReference>
<dbReference type="Pfam" id="PF11188">
    <property type="entry name" value="DUF2975"/>
    <property type="match status" value="1"/>
</dbReference>
<keyword evidence="1" id="KW-0812">Transmembrane</keyword>
<feature type="transmembrane region" description="Helical" evidence="1">
    <location>
        <begin position="21"/>
        <end position="40"/>
    </location>
</feature>
<comment type="caution">
    <text evidence="2">The sequence shown here is derived from an EMBL/GenBank/DDBJ whole genome shotgun (WGS) entry which is preliminary data.</text>
</comment>
<keyword evidence="1" id="KW-1133">Transmembrane helix</keyword>
<sequence>MIMKPVKYFLLARTIKILLQFLFLLGSLSLILNLYIELFLPKSYVEVGGWTYGYKDQGYQIKGVMSLSIPDTLTYYSSGGGQANTHNYNGRNLGADSVKDKIVNIIKSSENECIKITNDINSQENMTVRAISKNKIYNFFWAVTEKLDLVFYLFFIIILIKLTNRYMDREIFMIRSFKLVSSLGILLILSEILTLAIGYINGIIMQHPKLHTYSLIEKKGYNFLDLSFDFFSTVSITNIGIGILIILLSQVLKEAILVKQENELTI</sequence>
<keyword evidence="1" id="KW-0472">Membrane</keyword>
<feature type="transmembrane region" description="Helical" evidence="1">
    <location>
        <begin position="149"/>
        <end position="167"/>
    </location>
</feature>
<organism evidence="2 3">
    <name type="scientific">Pedobacter planticolens</name>
    <dbReference type="NCBI Taxonomy" id="2679964"/>
    <lineage>
        <taxon>Bacteria</taxon>
        <taxon>Pseudomonadati</taxon>
        <taxon>Bacteroidota</taxon>
        <taxon>Sphingobacteriia</taxon>
        <taxon>Sphingobacteriales</taxon>
        <taxon>Sphingobacteriaceae</taxon>
        <taxon>Pedobacter</taxon>
    </lineage>
</organism>
<dbReference type="EMBL" id="WNXD01000001">
    <property type="protein sequence ID" value="MBB2144444.1"/>
    <property type="molecule type" value="Genomic_DNA"/>
</dbReference>
<dbReference type="Proteomes" id="UP000601055">
    <property type="component" value="Unassembled WGS sequence"/>
</dbReference>
<dbReference type="AlphaFoldDB" id="A0A923DYQ9"/>
<protein>
    <submittedName>
        <fullName evidence="2">DUF2975 domain-containing protein</fullName>
    </submittedName>
</protein>
<reference evidence="2" key="1">
    <citation type="submission" date="2019-11" db="EMBL/GenBank/DDBJ databases">
        <title>Description of Pedobacter sp. LMG 31464T.</title>
        <authorList>
            <person name="Carlier A."/>
            <person name="Qi S."/>
            <person name="Vandamme P."/>
        </authorList>
    </citation>
    <scope>NUCLEOTIDE SEQUENCE</scope>
    <source>
        <strain evidence="2">LMG 31464</strain>
    </source>
</reference>
<feature type="transmembrane region" description="Helical" evidence="1">
    <location>
        <begin position="179"/>
        <end position="200"/>
    </location>
</feature>
<keyword evidence="3" id="KW-1185">Reference proteome</keyword>
<feature type="transmembrane region" description="Helical" evidence="1">
    <location>
        <begin position="230"/>
        <end position="252"/>
    </location>
</feature>
<evidence type="ECO:0000313" key="3">
    <source>
        <dbReference type="Proteomes" id="UP000601055"/>
    </source>
</evidence>
<name>A0A923DYQ9_9SPHI</name>
<proteinExistence type="predicted"/>
<gene>
    <name evidence="2" type="ORF">GM921_03030</name>
</gene>
<accession>A0A923DYQ9</accession>